<dbReference type="eggNOG" id="KOG1563">
    <property type="taxonomic scope" value="Eukaryota"/>
</dbReference>
<dbReference type="Pfam" id="PF02104">
    <property type="entry name" value="SURF1"/>
    <property type="match status" value="1"/>
</dbReference>
<dbReference type="PANTHER" id="PTHR23427">
    <property type="entry name" value="SURFEIT LOCUS PROTEIN"/>
    <property type="match status" value="1"/>
</dbReference>
<evidence type="ECO:0000313" key="8">
    <source>
        <dbReference type="Proteomes" id="UP000007266"/>
    </source>
</evidence>
<keyword evidence="5" id="KW-0472">Membrane</keyword>
<reference evidence="7 8" key="2">
    <citation type="journal article" date="2010" name="Nucleic Acids Res.">
        <title>BeetleBase in 2010: revisions to provide comprehensive genomic information for Tribolium castaneum.</title>
        <authorList>
            <person name="Kim H.S."/>
            <person name="Murphy T."/>
            <person name="Xia J."/>
            <person name="Caragea D."/>
            <person name="Park Y."/>
            <person name="Beeman R.W."/>
            <person name="Lorenzen M.D."/>
            <person name="Butcher S."/>
            <person name="Manak J.R."/>
            <person name="Brown S.J."/>
        </authorList>
    </citation>
    <scope>GENOME REANNOTATION</scope>
    <source>
        <strain evidence="7 8">Georgia GA2</strain>
    </source>
</reference>
<name>D6WEG3_TRICA</name>
<evidence type="ECO:0000256" key="6">
    <source>
        <dbReference type="RuleBase" id="RU363076"/>
    </source>
</evidence>
<dbReference type="GO" id="GO:0005743">
    <property type="term" value="C:mitochondrial inner membrane"/>
    <property type="evidence" value="ECO:0007669"/>
    <property type="project" value="UniProtKB-SubCell"/>
</dbReference>
<dbReference type="OrthoDB" id="10040024at2759"/>
<reference evidence="7 8" key="1">
    <citation type="journal article" date="2008" name="Nature">
        <title>The genome of the model beetle and pest Tribolium castaneum.</title>
        <authorList>
            <consortium name="Tribolium Genome Sequencing Consortium"/>
            <person name="Richards S."/>
            <person name="Gibbs R.A."/>
            <person name="Weinstock G.M."/>
            <person name="Brown S.J."/>
            <person name="Denell R."/>
            <person name="Beeman R.W."/>
            <person name="Gibbs R."/>
            <person name="Beeman R.W."/>
            <person name="Brown S.J."/>
            <person name="Bucher G."/>
            <person name="Friedrich M."/>
            <person name="Grimmelikhuijzen C.J."/>
            <person name="Klingler M."/>
            <person name="Lorenzen M."/>
            <person name="Richards S."/>
            <person name="Roth S."/>
            <person name="Schroder R."/>
            <person name="Tautz D."/>
            <person name="Zdobnov E.M."/>
            <person name="Muzny D."/>
            <person name="Gibbs R.A."/>
            <person name="Weinstock G.M."/>
            <person name="Attaway T."/>
            <person name="Bell S."/>
            <person name="Buhay C.J."/>
            <person name="Chandrabose M.N."/>
            <person name="Chavez D."/>
            <person name="Clerk-Blankenburg K.P."/>
            <person name="Cree A."/>
            <person name="Dao M."/>
            <person name="Davis C."/>
            <person name="Chacko J."/>
            <person name="Dinh H."/>
            <person name="Dugan-Rocha S."/>
            <person name="Fowler G."/>
            <person name="Garner T.T."/>
            <person name="Garnes J."/>
            <person name="Gnirke A."/>
            <person name="Hawes A."/>
            <person name="Hernandez J."/>
            <person name="Hines S."/>
            <person name="Holder M."/>
            <person name="Hume J."/>
            <person name="Jhangiani S.N."/>
            <person name="Joshi V."/>
            <person name="Khan Z.M."/>
            <person name="Jackson L."/>
            <person name="Kovar C."/>
            <person name="Kowis A."/>
            <person name="Lee S."/>
            <person name="Lewis L.R."/>
            <person name="Margolis J."/>
            <person name="Morgan M."/>
            <person name="Nazareth L.V."/>
            <person name="Nguyen N."/>
            <person name="Okwuonu G."/>
            <person name="Parker D."/>
            <person name="Richards S."/>
            <person name="Ruiz S.J."/>
            <person name="Santibanez J."/>
            <person name="Savard J."/>
            <person name="Scherer S.E."/>
            <person name="Schneider B."/>
            <person name="Sodergren E."/>
            <person name="Tautz D."/>
            <person name="Vattahil S."/>
            <person name="Villasana D."/>
            <person name="White C.S."/>
            <person name="Wright R."/>
            <person name="Park Y."/>
            <person name="Beeman R.W."/>
            <person name="Lord J."/>
            <person name="Oppert B."/>
            <person name="Lorenzen M."/>
            <person name="Brown S."/>
            <person name="Wang L."/>
            <person name="Savard J."/>
            <person name="Tautz D."/>
            <person name="Richards S."/>
            <person name="Weinstock G."/>
            <person name="Gibbs R.A."/>
            <person name="Liu Y."/>
            <person name="Worley K."/>
            <person name="Weinstock G."/>
            <person name="Elsik C.G."/>
            <person name="Reese J.T."/>
            <person name="Elhaik E."/>
            <person name="Landan G."/>
            <person name="Graur D."/>
            <person name="Arensburger P."/>
            <person name="Atkinson P."/>
            <person name="Beeman R.W."/>
            <person name="Beidler J."/>
            <person name="Brown S.J."/>
            <person name="Demuth J.P."/>
            <person name="Drury D.W."/>
            <person name="Du Y.Z."/>
            <person name="Fujiwara H."/>
            <person name="Lorenzen M."/>
            <person name="Maselli V."/>
            <person name="Osanai M."/>
            <person name="Park Y."/>
            <person name="Robertson H.M."/>
            <person name="Tu Z."/>
            <person name="Wang J.J."/>
            <person name="Wang S."/>
            <person name="Richards S."/>
            <person name="Song H."/>
            <person name="Zhang L."/>
            <person name="Sodergren E."/>
            <person name="Werner D."/>
            <person name="Stanke M."/>
            <person name="Morgenstern B."/>
            <person name="Solovyev V."/>
            <person name="Kosarev P."/>
            <person name="Brown G."/>
            <person name="Chen H.C."/>
            <person name="Ermolaeva O."/>
            <person name="Hlavina W."/>
            <person name="Kapustin Y."/>
            <person name="Kiryutin B."/>
            <person name="Kitts P."/>
            <person name="Maglott D."/>
            <person name="Pruitt K."/>
            <person name="Sapojnikov V."/>
            <person name="Souvorov A."/>
            <person name="Mackey A.J."/>
            <person name="Waterhouse R.M."/>
            <person name="Wyder S."/>
            <person name="Zdobnov E.M."/>
            <person name="Zdobnov E.M."/>
            <person name="Wyder S."/>
            <person name="Kriventseva E.V."/>
            <person name="Kadowaki T."/>
            <person name="Bork P."/>
            <person name="Aranda M."/>
            <person name="Bao R."/>
            <person name="Beermann A."/>
            <person name="Berns N."/>
            <person name="Bolognesi R."/>
            <person name="Bonneton F."/>
            <person name="Bopp D."/>
            <person name="Brown S.J."/>
            <person name="Bucher G."/>
            <person name="Butts T."/>
            <person name="Chaumot A."/>
            <person name="Denell R.E."/>
            <person name="Ferrier D.E."/>
            <person name="Friedrich M."/>
            <person name="Gordon C.M."/>
            <person name="Jindra M."/>
            <person name="Klingler M."/>
            <person name="Lan Q."/>
            <person name="Lattorff H.M."/>
            <person name="Laudet V."/>
            <person name="von Levetsow C."/>
            <person name="Liu Z."/>
            <person name="Lutz R."/>
            <person name="Lynch J.A."/>
            <person name="da Fonseca R.N."/>
            <person name="Posnien N."/>
            <person name="Reuter R."/>
            <person name="Roth S."/>
            <person name="Savard J."/>
            <person name="Schinko J.B."/>
            <person name="Schmitt C."/>
            <person name="Schoppmeier M."/>
            <person name="Schroder R."/>
            <person name="Shippy T.D."/>
            <person name="Simonnet F."/>
            <person name="Marques-Souza H."/>
            <person name="Tautz D."/>
            <person name="Tomoyasu Y."/>
            <person name="Trauner J."/>
            <person name="Van der Zee M."/>
            <person name="Vervoort M."/>
            <person name="Wittkopp N."/>
            <person name="Wimmer E.A."/>
            <person name="Yang X."/>
            <person name="Jones A.K."/>
            <person name="Sattelle D.B."/>
            <person name="Ebert P.R."/>
            <person name="Nelson D."/>
            <person name="Scott J.G."/>
            <person name="Beeman R.W."/>
            <person name="Muthukrishnan S."/>
            <person name="Kramer K.J."/>
            <person name="Arakane Y."/>
            <person name="Beeman R.W."/>
            <person name="Zhu Q."/>
            <person name="Hogenkamp D."/>
            <person name="Dixit R."/>
            <person name="Oppert B."/>
            <person name="Jiang H."/>
            <person name="Zou Z."/>
            <person name="Marshall J."/>
            <person name="Elpidina E."/>
            <person name="Vinokurov K."/>
            <person name="Oppert C."/>
            <person name="Zou Z."/>
            <person name="Evans J."/>
            <person name="Lu Z."/>
            <person name="Zhao P."/>
            <person name="Sumathipala N."/>
            <person name="Altincicek B."/>
            <person name="Vilcinskas A."/>
            <person name="Williams M."/>
            <person name="Hultmark D."/>
            <person name="Hetru C."/>
            <person name="Jiang H."/>
            <person name="Grimmelikhuijzen C.J."/>
            <person name="Hauser F."/>
            <person name="Cazzamali G."/>
            <person name="Williamson M."/>
            <person name="Park Y."/>
            <person name="Li B."/>
            <person name="Tanaka Y."/>
            <person name="Predel R."/>
            <person name="Neupert S."/>
            <person name="Schachtner J."/>
            <person name="Verleyen P."/>
            <person name="Raible F."/>
            <person name="Bork P."/>
            <person name="Friedrich M."/>
            <person name="Walden K.K."/>
            <person name="Robertson H.M."/>
            <person name="Angeli S."/>
            <person name="Foret S."/>
            <person name="Bucher G."/>
            <person name="Schuetz S."/>
            <person name="Maleszka R."/>
            <person name="Wimmer E.A."/>
            <person name="Beeman R.W."/>
            <person name="Lorenzen M."/>
            <person name="Tomoyasu Y."/>
            <person name="Miller S.C."/>
            <person name="Grossmann D."/>
            <person name="Bucher G."/>
        </authorList>
    </citation>
    <scope>NUCLEOTIDE SEQUENCE [LARGE SCALE GENOMIC DNA]</scope>
    <source>
        <strain evidence="7 8">Georgia GA2</strain>
    </source>
</reference>
<dbReference type="GO" id="GO:0033617">
    <property type="term" value="P:mitochondrial respiratory chain complex IV assembly"/>
    <property type="evidence" value="ECO:0000318"/>
    <property type="project" value="GO_Central"/>
</dbReference>
<evidence type="ECO:0000256" key="5">
    <source>
        <dbReference type="ARBA" id="ARBA00023136"/>
    </source>
</evidence>
<keyword evidence="3" id="KW-0812">Transmembrane</keyword>
<accession>D6WEG3</accession>
<evidence type="ECO:0000256" key="4">
    <source>
        <dbReference type="ARBA" id="ARBA00022989"/>
    </source>
</evidence>
<protein>
    <recommendedName>
        <fullName evidence="6">SURF1-like protein</fullName>
    </recommendedName>
</protein>
<keyword evidence="4" id="KW-1133">Transmembrane helix</keyword>
<keyword evidence="8" id="KW-1185">Reference proteome</keyword>
<dbReference type="STRING" id="7070.D6WEG3"/>
<comment type="function">
    <text evidence="6">Probably involved in the biogenesis of the COX complex.</text>
</comment>
<dbReference type="PANTHER" id="PTHR23427:SF2">
    <property type="entry name" value="SURFEIT LOCUS PROTEIN 1"/>
    <property type="match status" value="1"/>
</dbReference>
<organism evidence="7 8">
    <name type="scientific">Tribolium castaneum</name>
    <name type="common">Red flour beetle</name>
    <dbReference type="NCBI Taxonomy" id="7070"/>
    <lineage>
        <taxon>Eukaryota</taxon>
        <taxon>Metazoa</taxon>
        <taxon>Ecdysozoa</taxon>
        <taxon>Arthropoda</taxon>
        <taxon>Hexapoda</taxon>
        <taxon>Insecta</taxon>
        <taxon>Pterygota</taxon>
        <taxon>Neoptera</taxon>
        <taxon>Endopterygota</taxon>
        <taxon>Coleoptera</taxon>
        <taxon>Polyphaga</taxon>
        <taxon>Cucujiformia</taxon>
        <taxon>Tenebrionidae</taxon>
        <taxon>Tenebrionidae incertae sedis</taxon>
        <taxon>Tribolium</taxon>
    </lineage>
</organism>
<dbReference type="InParanoid" id="D6WEG3"/>
<keyword evidence="6" id="KW-0496">Mitochondrion</keyword>
<dbReference type="InterPro" id="IPR045214">
    <property type="entry name" value="Surf1/Surf4"/>
</dbReference>
<keyword evidence="6" id="KW-0999">Mitochondrion inner membrane</keyword>
<dbReference type="KEGG" id="tca:661625"/>
<dbReference type="HOGENOM" id="CLU_047737_4_0_1"/>
<sequence>MFLVRNLKQFSTFNKRCCVYFTKVSYSNAHSKFVTPKSQAKQIGPLGWFLLVIPASTFALGTWQVQRKKWKEDLIAKLHNLTEADPVQLPTDLNELEKLEYRPVHVRGEFLHDKELYLGPRTLILKGDSATKSQLMSTTTKQNQGFLVITPFKLADRNETILINRGWVPSKCKNPATRDKGQVKGVVDVVGIVRLQENRPTFIPKNQEGSNQWFYRDLNQMAKVTGALPVLLEATTDFDTSEGPIGGQTRVTLRNEHLSYILTWYSLSAATSYLWYKQFLSRVK</sequence>
<dbReference type="OMA" id="WYSRDVA"/>
<proteinExistence type="inferred from homology"/>
<comment type="similarity">
    <text evidence="2 6">Belongs to the SURF1 family.</text>
</comment>
<comment type="subcellular location">
    <subcellularLocation>
        <location evidence="1">Membrane</location>
    </subcellularLocation>
    <subcellularLocation>
        <location evidence="6">Mitochondrion inner membrane</location>
        <topology evidence="6">Multi-pass membrane protein</topology>
    </subcellularLocation>
</comment>
<dbReference type="PROSITE" id="PS50895">
    <property type="entry name" value="SURF1"/>
    <property type="match status" value="1"/>
</dbReference>
<dbReference type="GO" id="GO:0005739">
    <property type="term" value="C:mitochondrion"/>
    <property type="evidence" value="ECO:0000318"/>
    <property type="project" value="GO_Central"/>
</dbReference>
<dbReference type="CDD" id="cd06662">
    <property type="entry name" value="SURF1"/>
    <property type="match status" value="1"/>
</dbReference>
<dbReference type="EMBL" id="KQ971318">
    <property type="protein sequence ID" value="EFA00352.1"/>
    <property type="molecule type" value="Genomic_DNA"/>
</dbReference>
<dbReference type="AlphaFoldDB" id="D6WEG3"/>
<evidence type="ECO:0000256" key="1">
    <source>
        <dbReference type="ARBA" id="ARBA00004370"/>
    </source>
</evidence>
<dbReference type="PhylomeDB" id="D6WEG3"/>
<dbReference type="Proteomes" id="UP000007266">
    <property type="component" value="Linkage group 3"/>
</dbReference>
<evidence type="ECO:0000256" key="3">
    <source>
        <dbReference type="ARBA" id="ARBA00022692"/>
    </source>
</evidence>
<dbReference type="FunCoup" id="D6WEG3">
    <property type="interactions" value="809"/>
</dbReference>
<evidence type="ECO:0000313" key="7">
    <source>
        <dbReference type="EMBL" id="EFA00352.1"/>
    </source>
</evidence>
<evidence type="ECO:0000256" key="2">
    <source>
        <dbReference type="ARBA" id="ARBA00007165"/>
    </source>
</evidence>
<gene>
    <name evidence="7" type="primary">AUGUSTUS-3.0.2_03192</name>
    <name evidence="7" type="ORF">TcasGA2_TC003192</name>
</gene>
<dbReference type="InterPro" id="IPR002994">
    <property type="entry name" value="Surf1/Shy1"/>
</dbReference>